<sequence>MARVRKLARRGDVYWVVLDPTVGSEVKKTRPAVIVSNNSCNTFGSRVVVVPLTSNVDSLYPGEAMVVVDGKPARVLGDQIRSLDKSRLRSRIDTLSHDELAAVEDAVRITLALRP</sequence>
<dbReference type="EMBL" id="CZPZ01000032">
    <property type="protein sequence ID" value="CUS38666.1"/>
    <property type="molecule type" value="Genomic_DNA"/>
</dbReference>
<dbReference type="Pfam" id="PF02452">
    <property type="entry name" value="PemK_toxin"/>
    <property type="match status" value="1"/>
</dbReference>
<dbReference type="InterPro" id="IPR003477">
    <property type="entry name" value="PemK-like"/>
</dbReference>
<dbReference type="Proteomes" id="UP000198736">
    <property type="component" value="Unassembled WGS sequence"/>
</dbReference>
<comment type="similarity">
    <text evidence="1">Belongs to the PemK/MazF family.</text>
</comment>
<proteinExistence type="inferred from homology"/>
<evidence type="ECO:0000256" key="1">
    <source>
        <dbReference type="PIRNR" id="PIRNR033490"/>
    </source>
</evidence>
<keyword evidence="1" id="KW-0540">Nuclease</keyword>
<dbReference type="AlphaFoldDB" id="A0A0S4LPQ3"/>
<dbReference type="OrthoDB" id="9793906at2"/>
<gene>
    <name evidence="2" type="ORF">COMA2_50206</name>
</gene>
<accession>A0A0S4LPQ3</accession>
<protein>
    <recommendedName>
        <fullName evidence="1">mRNA interferase</fullName>
        <ecNumber evidence="1">3.1.-.-</ecNumber>
    </recommendedName>
</protein>
<dbReference type="Gene3D" id="2.30.30.110">
    <property type="match status" value="1"/>
</dbReference>
<keyword evidence="1" id="KW-0255">Endonuclease</keyword>
<dbReference type="GO" id="GO:0004521">
    <property type="term" value="F:RNA endonuclease activity"/>
    <property type="evidence" value="ECO:0007669"/>
    <property type="project" value="TreeGrafter"/>
</dbReference>
<dbReference type="STRING" id="1742973.COMA2_50206"/>
<organism evidence="2 3">
    <name type="scientific">Candidatus Nitrospira nitrificans</name>
    <dbReference type="NCBI Taxonomy" id="1742973"/>
    <lineage>
        <taxon>Bacteria</taxon>
        <taxon>Pseudomonadati</taxon>
        <taxon>Nitrospirota</taxon>
        <taxon>Nitrospiria</taxon>
        <taxon>Nitrospirales</taxon>
        <taxon>Nitrospiraceae</taxon>
        <taxon>Nitrospira</taxon>
    </lineage>
</organism>
<dbReference type="GO" id="GO:0016787">
    <property type="term" value="F:hydrolase activity"/>
    <property type="evidence" value="ECO:0007669"/>
    <property type="project" value="UniProtKB-KW"/>
</dbReference>
<dbReference type="GO" id="GO:0016075">
    <property type="term" value="P:rRNA catabolic process"/>
    <property type="evidence" value="ECO:0007669"/>
    <property type="project" value="TreeGrafter"/>
</dbReference>
<dbReference type="GO" id="GO:0006402">
    <property type="term" value="P:mRNA catabolic process"/>
    <property type="evidence" value="ECO:0007669"/>
    <property type="project" value="TreeGrafter"/>
</dbReference>
<evidence type="ECO:0000313" key="3">
    <source>
        <dbReference type="Proteomes" id="UP000198736"/>
    </source>
</evidence>
<keyword evidence="3" id="KW-1185">Reference proteome</keyword>
<dbReference type="RefSeq" id="WP_090900717.1">
    <property type="nucleotide sequence ID" value="NZ_CZPZ01000032.1"/>
</dbReference>
<keyword evidence="1 2" id="KW-0378">Hydrolase</keyword>
<dbReference type="EC" id="3.1.-.-" evidence="1"/>
<dbReference type="InterPro" id="IPR011067">
    <property type="entry name" value="Plasmid_toxin/cell-grow_inhib"/>
</dbReference>
<dbReference type="GO" id="GO:0003677">
    <property type="term" value="F:DNA binding"/>
    <property type="evidence" value="ECO:0007669"/>
    <property type="project" value="InterPro"/>
</dbReference>
<reference evidence="3" key="1">
    <citation type="submission" date="2015-10" db="EMBL/GenBank/DDBJ databases">
        <authorList>
            <person name="Luecker S."/>
            <person name="Luecker S."/>
        </authorList>
    </citation>
    <scope>NUCLEOTIDE SEQUENCE [LARGE SCALE GENOMIC DNA]</scope>
</reference>
<name>A0A0S4LPQ3_9BACT</name>
<evidence type="ECO:0000313" key="2">
    <source>
        <dbReference type="EMBL" id="CUS38666.1"/>
    </source>
</evidence>
<dbReference type="PANTHER" id="PTHR33988">
    <property type="entry name" value="ENDORIBONUCLEASE MAZF-RELATED"/>
    <property type="match status" value="1"/>
</dbReference>
<comment type="function">
    <text evidence="1">Toxic component of a type II toxin-antitoxin (TA) system.</text>
</comment>
<dbReference type="SUPFAM" id="SSF50118">
    <property type="entry name" value="Cell growth inhibitor/plasmid maintenance toxic component"/>
    <property type="match status" value="1"/>
</dbReference>
<dbReference type="PIRSF" id="PIRSF033490">
    <property type="entry name" value="MazF"/>
    <property type="match status" value="1"/>
</dbReference>